<dbReference type="AlphaFoldDB" id="A0ABC9XT06"/>
<feature type="signal peptide" evidence="3">
    <location>
        <begin position="1"/>
        <end position="15"/>
    </location>
</feature>
<keyword evidence="6" id="KW-1185">Reference proteome</keyword>
<dbReference type="SUPFAM" id="SSF48726">
    <property type="entry name" value="Immunoglobulin"/>
    <property type="match status" value="1"/>
</dbReference>
<keyword evidence="2" id="KW-1133">Transmembrane helix</keyword>
<evidence type="ECO:0000256" key="1">
    <source>
        <dbReference type="SAM" id="MobiDB-lite"/>
    </source>
</evidence>
<dbReference type="EMBL" id="BAAFJT010000028">
    <property type="protein sequence ID" value="GAB0200674.1"/>
    <property type="molecule type" value="Genomic_DNA"/>
</dbReference>
<comment type="caution">
    <text evidence="5">The sequence shown here is derived from an EMBL/GenBank/DDBJ whole genome shotgun (WGS) entry which is preliminary data.</text>
</comment>
<dbReference type="InterPro" id="IPR036179">
    <property type="entry name" value="Ig-like_dom_sf"/>
</dbReference>
<protein>
    <submittedName>
        <fullName evidence="5">Natural cytotoxicity triggering receptor 3-like</fullName>
    </submittedName>
</protein>
<dbReference type="InterPro" id="IPR013783">
    <property type="entry name" value="Ig-like_fold"/>
</dbReference>
<gene>
    <name evidence="5" type="ORF">GRJ2_002532900</name>
</gene>
<keyword evidence="2" id="KW-0812">Transmembrane</keyword>
<feature type="region of interest" description="Disordered" evidence="1">
    <location>
        <begin position="184"/>
        <end position="215"/>
    </location>
</feature>
<feature type="transmembrane region" description="Helical" evidence="2">
    <location>
        <begin position="139"/>
        <end position="159"/>
    </location>
</feature>
<evidence type="ECO:0000256" key="3">
    <source>
        <dbReference type="SAM" id="SignalP"/>
    </source>
</evidence>
<keyword evidence="2" id="KW-0472">Membrane</keyword>
<feature type="compositionally biased region" description="Pro residues" evidence="1">
    <location>
        <begin position="204"/>
        <end position="215"/>
    </location>
</feature>
<feature type="domain" description="Ig-like" evidence="4">
    <location>
        <begin position="9"/>
        <end position="120"/>
    </location>
</feature>
<name>A0ABC9XT06_GRUJA</name>
<dbReference type="InterPro" id="IPR007110">
    <property type="entry name" value="Ig-like_dom"/>
</dbReference>
<accession>A0ABC9XT06</accession>
<dbReference type="Proteomes" id="UP001623348">
    <property type="component" value="Unassembled WGS sequence"/>
</dbReference>
<evidence type="ECO:0000313" key="5">
    <source>
        <dbReference type="EMBL" id="GAB0200674.1"/>
    </source>
</evidence>
<evidence type="ECO:0000256" key="2">
    <source>
        <dbReference type="SAM" id="Phobius"/>
    </source>
</evidence>
<evidence type="ECO:0000313" key="6">
    <source>
        <dbReference type="Proteomes" id="UP001623348"/>
    </source>
</evidence>
<dbReference type="PROSITE" id="PS50835">
    <property type="entry name" value="IG_LIKE"/>
    <property type="match status" value="1"/>
</dbReference>
<evidence type="ECO:0000259" key="4">
    <source>
        <dbReference type="PROSITE" id="PS50835"/>
    </source>
</evidence>
<feature type="chain" id="PRO_5044812999" evidence="3">
    <location>
        <begin position="16"/>
        <end position="215"/>
    </location>
</feature>
<proteinExistence type="predicted"/>
<organism evidence="5 6">
    <name type="scientific">Grus japonensis</name>
    <name type="common">Japanese crane</name>
    <name type="synonym">Red-crowned crane</name>
    <dbReference type="NCBI Taxonomy" id="30415"/>
    <lineage>
        <taxon>Eukaryota</taxon>
        <taxon>Metazoa</taxon>
        <taxon>Chordata</taxon>
        <taxon>Craniata</taxon>
        <taxon>Vertebrata</taxon>
        <taxon>Euteleostomi</taxon>
        <taxon>Archelosauria</taxon>
        <taxon>Archosauria</taxon>
        <taxon>Dinosauria</taxon>
        <taxon>Saurischia</taxon>
        <taxon>Theropoda</taxon>
        <taxon>Coelurosauria</taxon>
        <taxon>Aves</taxon>
        <taxon>Neognathae</taxon>
        <taxon>Neoaves</taxon>
        <taxon>Gruiformes</taxon>
        <taxon>Gruidae</taxon>
        <taxon>Grus</taxon>
    </lineage>
</organism>
<reference evidence="5 6" key="1">
    <citation type="submission" date="2024-06" db="EMBL/GenBank/DDBJ databases">
        <title>The draft genome of Grus japonensis, version 3.</title>
        <authorList>
            <person name="Nabeshima K."/>
            <person name="Suzuki S."/>
            <person name="Onuma M."/>
        </authorList>
    </citation>
    <scope>NUCLEOTIDE SEQUENCE [LARGE SCALE GENOMIC DNA]</scope>
    <source>
        <strain evidence="5 6">451A</strain>
    </source>
</reference>
<dbReference type="Gene3D" id="2.60.40.10">
    <property type="entry name" value="Immunoglobulins"/>
    <property type="match status" value="1"/>
</dbReference>
<keyword evidence="3" id="KW-0732">Signal</keyword>
<sequence length="215" mass="22994">MWELGVLIPLLGVGALRVSQEPGEAWVAAGGGVALQCRVLVAEPWDLLRLEWVKDVGRGVLCATRLRPAAPVPSFLCAPRLRLAWHPPRATLSLQQAWGDDAGRYLCRVTLEIPHHSTVTGNGTLLGVGTAPDGGHPGLVWGLVGALGGTALLLGLALLGRRCCRRNSDTDIYLNVLHPSARAPRKLVPPPVPMENSTYQEGPPWAPRPPPTPRP</sequence>